<dbReference type="EMBL" id="OC915722">
    <property type="protein sequence ID" value="CAD7641696.1"/>
    <property type="molecule type" value="Genomic_DNA"/>
</dbReference>
<name>A0A7R9LH88_9ACAR</name>
<dbReference type="GO" id="GO:0030515">
    <property type="term" value="F:snoRNA binding"/>
    <property type="evidence" value="ECO:0007669"/>
    <property type="project" value="InterPro"/>
</dbReference>
<dbReference type="GO" id="GO:0031428">
    <property type="term" value="C:box C/D methylation guide snoRNP complex"/>
    <property type="evidence" value="ECO:0007669"/>
    <property type="project" value="InterPro"/>
</dbReference>
<dbReference type="PROSITE" id="PS51358">
    <property type="entry name" value="NOP"/>
    <property type="match status" value="1"/>
</dbReference>
<evidence type="ECO:0000259" key="5">
    <source>
        <dbReference type="PROSITE" id="PS51358"/>
    </source>
</evidence>
<dbReference type="SUPFAM" id="SSF89124">
    <property type="entry name" value="Nop domain"/>
    <property type="match status" value="1"/>
</dbReference>
<comment type="subcellular location">
    <subcellularLocation>
        <location evidence="1">Nucleus</location>
        <location evidence="1">Nucleolus</location>
    </subcellularLocation>
</comment>
<evidence type="ECO:0000313" key="7">
    <source>
        <dbReference type="Proteomes" id="UP000728032"/>
    </source>
</evidence>
<evidence type="ECO:0000256" key="2">
    <source>
        <dbReference type="ARBA" id="ARBA00022517"/>
    </source>
</evidence>
<evidence type="ECO:0000256" key="4">
    <source>
        <dbReference type="SAM" id="MobiDB-lite"/>
    </source>
</evidence>
<feature type="compositionally biased region" description="Acidic residues" evidence="4">
    <location>
        <begin position="89"/>
        <end position="101"/>
    </location>
</feature>
<sequence length="173" mass="19662">MSRMLAAKASLATRVDALGEESGNELGIEHRAKLEARLKFLEEGGLRAISGSGKRRAKIEKYDNKSQVHTYKAASDSTFAPQVKRKFDEPDEEEAQEEEVAEEKTPKDKKKKKKLKTEVEEEEMEEEVESPPKKVKKEKKSKSSEEPAEEAAEDEAEEETPKSKKKKKKRNQD</sequence>
<dbReference type="Gene3D" id="1.10.246.90">
    <property type="entry name" value="Nop domain"/>
    <property type="match status" value="1"/>
</dbReference>
<feature type="compositionally biased region" description="Basic residues" evidence="4">
    <location>
        <begin position="163"/>
        <end position="173"/>
    </location>
</feature>
<organism evidence="6">
    <name type="scientific">Oppiella nova</name>
    <dbReference type="NCBI Taxonomy" id="334625"/>
    <lineage>
        <taxon>Eukaryota</taxon>
        <taxon>Metazoa</taxon>
        <taxon>Ecdysozoa</taxon>
        <taxon>Arthropoda</taxon>
        <taxon>Chelicerata</taxon>
        <taxon>Arachnida</taxon>
        <taxon>Acari</taxon>
        <taxon>Acariformes</taxon>
        <taxon>Sarcoptiformes</taxon>
        <taxon>Oribatida</taxon>
        <taxon>Brachypylina</taxon>
        <taxon>Oppioidea</taxon>
        <taxon>Oppiidae</taxon>
        <taxon>Oppiella</taxon>
    </lineage>
</organism>
<accession>A0A7R9LH88</accession>
<evidence type="ECO:0000256" key="3">
    <source>
        <dbReference type="ARBA" id="ARBA00023242"/>
    </source>
</evidence>
<reference evidence="6" key="1">
    <citation type="submission" date="2020-11" db="EMBL/GenBank/DDBJ databases">
        <authorList>
            <person name="Tran Van P."/>
        </authorList>
    </citation>
    <scope>NUCLEOTIDE SEQUENCE</scope>
</reference>
<dbReference type="GO" id="GO:0032040">
    <property type="term" value="C:small-subunit processome"/>
    <property type="evidence" value="ECO:0007669"/>
    <property type="project" value="InterPro"/>
</dbReference>
<dbReference type="InterPro" id="IPR036070">
    <property type="entry name" value="Nop_dom_sf"/>
</dbReference>
<dbReference type="PANTHER" id="PTHR10894:SF1">
    <property type="entry name" value="NUCLEOLAR PROTEIN 58"/>
    <property type="match status" value="1"/>
</dbReference>
<feature type="compositionally biased region" description="Acidic residues" evidence="4">
    <location>
        <begin position="146"/>
        <end position="158"/>
    </location>
</feature>
<evidence type="ECO:0000313" key="6">
    <source>
        <dbReference type="EMBL" id="CAD7641696.1"/>
    </source>
</evidence>
<dbReference type="GO" id="GO:0042254">
    <property type="term" value="P:ribosome biogenesis"/>
    <property type="evidence" value="ECO:0007669"/>
    <property type="project" value="UniProtKB-KW"/>
</dbReference>
<dbReference type="OrthoDB" id="6780543at2759"/>
<evidence type="ECO:0000256" key="1">
    <source>
        <dbReference type="ARBA" id="ARBA00004604"/>
    </source>
</evidence>
<dbReference type="InterPro" id="IPR002687">
    <property type="entry name" value="Nop_dom"/>
</dbReference>
<proteinExistence type="predicted"/>
<dbReference type="InterPro" id="IPR042239">
    <property type="entry name" value="Nop_C"/>
</dbReference>
<dbReference type="AlphaFoldDB" id="A0A7R9LH88"/>
<protein>
    <recommendedName>
        <fullName evidence="5">Nop domain-containing protein</fullName>
    </recommendedName>
</protein>
<feature type="domain" description="Nop" evidence="5">
    <location>
        <begin position="1"/>
        <end position="43"/>
    </location>
</feature>
<feature type="compositionally biased region" description="Polar residues" evidence="4">
    <location>
        <begin position="67"/>
        <end position="80"/>
    </location>
</feature>
<dbReference type="Pfam" id="PF01798">
    <property type="entry name" value="Nop"/>
    <property type="match status" value="1"/>
</dbReference>
<gene>
    <name evidence="6" type="ORF">ONB1V03_LOCUS3228</name>
</gene>
<keyword evidence="2" id="KW-0690">Ribosome biogenesis</keyword>
<keyword evidence="7" id="KW-1185">Reference proteome</keyword>
<feature type="compositionally biased region" description="Acidic residues" evidence="4">
    <location>
        <begin position="119"/>
        <end position="129"/>
    </location>
</feature>
<keyword evidence="3" id="KW-0539">Nucleus</keyword>
<dbReference type="EMBL" id="CAJPVJ010000897">
    <property type="protein sequence ID" value="CAG2163657.1"/>
    <property type="molecule type" value="Genomic_DNA"/>
</dbReference>
<dbReference type="PANTHER" id="PTHR10894">
    <property type="entry name" value="NUCLEOLAR PROTEIN 5 NUCLEOLAR PROTEIN NOP5 NOP58"/>
    <property type="match status" value="1"/>
</dbReference>
<dbReference type="InterPro" id="IPR045056">
    <property type="entry name" value="Nop56/Nop58"/>
</dbReference>
<feature type="region of interest" description="Disordered" evidence="4">
    <location>
        <begin position="50"/>
        <end position="173"/>
    </location>
</feature>
<dbReference type="Proteomes" id="UP000728032">
    <property type="component" value="Unassembled WGS sequence"/>
</dbReference>